<accession>A0ABU1I9E0</accession>
<dbReference type="SUPFAM" id="SSF53187">
    <property type="entry name" value="Zn-dependent exopeptidases"/>
    <property type="match status" value="1"/>
</dbReference>
<reference evidence="1 2" key="1">
    <citation type="submission" date="2023-08" db="EMBL/GenBank/DDBJ databases">
        <title>Functional and genomic diversity of the sorghum phyllosphere microbiome.</title>
        <authorList>
            <person name="Shade A."/>
        </authorList>
    </citation>
    <scope>NUCLEOTIDE SEQUENCE [LARGE SCALE GENOMIC DNA]</scope>
    <source>
        <strain evidence="1 2">SORGH_AS_0335</strain>
    </source>
</reference>
<evidence type="ECO:0000313" key="2">
    <source>
        <dbReference type="Proteomes" id="UP001267710"/>
    </source>
</evidence>
<sequence>MPALPSFPIPREPVQVLGPAAGTAIPLVCDSPHSGTDYPPDFGYAVATGDLRRCEDTHVHWLWDAVPQVGGTLVQATFPRSYIDPNRDVQDIHPAMLADAWPGPTAPTARTLELGMGLVPTHTPARQPIYARRLAAHEVAHRIDHYWRPYRQALAEALEAAAAGPEGARWHLNLHSMPSNAYERLGRVAPGPLADVVLGDLHGESCDGEFTRQVAQAFRQRGYTVAINDPYAGQALLRTFGAPLRGHQSLQIEINRALYLNEHTRELLPQAHRLREDIAGVLHDLAARIRPSCAAPSVSTPT</sequence>
<keyword evidence="1" id="KW-0378">Hydrolase</keyword>
<dbReference type="InterPro" id="IPR007709">
    <property type="entry name" value="N-FG_amidohydro"/>
</dbReference>
<comment type="caution">
    <text evidence="1">The sequence shown here is derived from an EMBL/GenBank/DDBJ whole genome shotgun (WGS) entry which is preliminary data.</text>
</comment>
<keyword evidence="2" id="KW-1185">Reference proteome</keyword>
<dbReference type="EMBL" id="JAVIZX010000001">
    <property type="protein sequence ID" value="MDR6213725.1"/>
    <property type="molecule type" value="Genomic_DNA"/>
</dbReference>
<name>A0ABU1I9E0_9BURK</name>
<dbReference type="GO" id="GO:0050129">
    <property type="term" value="F:N-formylglutamate deformylase activity"/>
    <property type="evidence" value="ECO:0007669"/>
    <property type="project" value="UniProtKB-EC"/>
</dbReference>
<dbReference type="Pfam" id="PF05013">
    <property type="entry name" value="FGase"/>
    <property type="match status" value="1"/>
</dbReference>
<gene>
    <name evidence="1" type="ORF">QE399_001414</name>
</gene>
<organism evidence="1 2">
    <name type="scientific">Paracidovorax wautersii</name>
    <dbReference type="NCBI Taxonomy" id="1177982"/>
    <lineage>
        <taxon>Bacteria</taxon>
        <taxon>Pseudomonadati</taxon>
        <taxon>Pseudomonadota</taxon>
        <taxon>Betaproteobacteria</taxon>
        <taxon>Burkholderiales</taxon>
        <taxon>Comamonadaceae</taxon>
        <taxon>Paracidovorax</taxon>
    </lineage>
</organism>
<protein>
    <submittedName>
        <fullName evidence="1">N-formylglutamate deformylase</fullName>
        <ecNumber evidence="1">3.5.1.68</ecNumber>
    </submittedName>
</protein>
<evidence type="ECO:0000313" key="1">
    <source>
        <dbReference type="EMBL" id="MDR6213725.1"/>
    </source>
</evidence>
<dbReference type="Proteomes" id="UP001267710">
    <property type="component" value="Unassembled WGS sequence"/>
</dbReference>
<dbReference type="Gene3D" id="3.40.630.40">
    <property type="entry name" value="Zn-dependent exopeptidases"/>
    <property type="match status" value="1"/>
</dbReference>
<dbReference type="RefSeq" id="WP_309827489.1">
    <property type="nucleotide sequence ID" value="NZ_JAVIZX010000001.1"/>
</dbReference>
<proteinExistence type="predicted"/>
<dbReference type="EC" id="3.5.1.68" evidence="1"/>